<evidence type="ECO:0000313" key="1">
    <source>
        <dbReference type="EMBL" id="ETJ40369.1"/>
    </source>
</evidence>
<dbReference type="InterPro" id="IPR029033">
    <property type="entry name" value="His_PPase_superfam"/>
</dbReference>
<feature type="non-terminal residue" evidence="1">
    <location>
        <position position="1"/>
    </location>
</feature>
<dbReference type="SUPFAM" id="SSF53254">
    <property type="entry name" value="Phosphoglycerate mutase-like"/>
    <property type="match status" value="1"/>
</dbReference>
<gene>
    <name evidence="1" type="ORF">Q604_UNBC05732G0001</name>
</gene>
<dbReference type="EMBL" id="AZMM01005732">
    <property type="protein sequence ID" value="ETJ40369.1"/>
    <property type="molecule type" value="Genomic_DNA"/>
</dbReference>
<dbReference type="InterPro" id="IPR033379">
    <property type="entry name" value="Acid_Pase_AS"/>
</dbReference>
<organism evidence="1">
    <name type="scientific">human gut metagenome</name>
    <dbReference type="NCBI Taxonomy" id="408170"/>
    <lineage>
        <taxon>unclassified sequences</taxon>
        <taxon>metagenomes</taxon>
        <taxon>organismal metagenomes</taxon>
    </lineage>
</organism>
<comment type="caution">
    <text evidence="1">The sequence shown here is derived from an EMBL/GenBank/DDBJ whole genome shotgun (WGS) entry which is preliminary data.</text>
</comment>
<dbReference type="Gene3D" id="3.40.50.1240">
    <property type="entry name" value="Phosphoglycerate mutase-like"/>
    <property type="match status" value="1"/>
</dbReference>
<sequence length="75" mass="7853">LAAAVAGAVLLSSAAQAQTTPEGYQLQQVLMMSRHNLRAPLANNGSVLEQSTPNQWPEWDVPGGQLTAKGGVLEI</sequence>
<protein>
    <recommendedName>
        <fullName evidence="2">Glucose-1-phosphatase</fullName>
    </recommendedName>
</protein>
<name>W1YGS2_9ZZZZ</name>
<dbReference type="PROSITE" id="PS00616">
    <property type="entry name" value="HIS_ACID_PHOSPHAT_1"/>
    <property type="match status" value="1"/>
</dbReference>
<proteinExistence type="predicted"/>
<dbReference type="AlphaFoldDB" id="W1YGS2"/>
<evidence type="ECO:0008006" key="2">
    <source>
        <dbReference type="Google" id="ProtNLM"/>
    </source>
</evidence>
<feature type="non-terminal residue" evidence="1">
    <location>
        <position position="75"/>
    </location>
</feature>
<reference evidence="1" key="1">
    <citation type="submission" date="2013-12" db="EMBL/GenBank/DDBJ databases">
        <title>A Varibaculum cambriense genome reconstructed from a premature infant gut community with otherwise low bacterial novelty that shifts toward anaerobic metabolism during the third week of life.</title>
        <authorList>
            <person name="Brown C.T."/>
            <person name="Sharon I."/>
            <person name="Thomas B.C."/>
            <person name="Castelle C.J."/>
            <person name="Morowitz M.J."/>
            <person name="Banfield J.F."/>
        </authorList>
    </citation>
    <scope>NUCLEOTIDE SEQUENCE</scope>
</reference>
<accession>W1YGS2</accession>